<dbReference type="AlphaFoldDB" id="A0A5B7KIJ0"/>
<feature type="region of interest" description="Disordered" evidence="1">
    <location>
        <begin position="24"/>
        <end position="46"/>
    </location>
</feature>
<comment type="caution">
    <text evidence="2">The sequence shown here is derived from an EMBL/GenBank/DDBJ whole genome shotgun (WGS) entry which is preliminary data.</text>
</comment>
<dbReference type="Proteomes" id="UP000324222">
    <property type="component" value="Unassembled WGS sequence"/>
</dbReference>
<proteinExistence type="predicted"/>
<reference evidence="2 3" key="1">
    <citation type="submission" date="2019-05" db="EMBL/GenBank/DDBJ databases">
        <title>Another draft genome of Portunus trituberculatus and its Hox gene families provides insights of decapod evolution.</title>
        <authorList>
            <person name="Jeong J.-H."/>
            <person name="Song I."/>
            <person name="Kim S."/>
            <person name="Choi T."/>
            <person name="Kim D."/>
            <person name="Ryu S."/>
            <person name="Kim W."/>
        </authorList>
    </citation>
    <scope>NUCLEOTIDE SEQUENCE [LARGE SCALE GENOMIC DNA]</scope>
    <source>
        <tissue evidence="2">Muscle</tissue>
    </source>
</reference>
<accession>A0A5B7KIJ0</accession>
<dbReference type="EMBL" id="VSRR010140955">
    <property type="protein sequence ID" value="MPD04415.1"/>
    <property type="molecule type" value="Genomic_DNA"/>
</dbReference>
<name>A0A5B7KIJ0_PORTR</name>
<organism evidence="2 3">
    <name type="scientific">Portunus trituberculatus</name>
    <name type="common">Swimming crab</name>
    <name type="synonym">Neptunus trituberculatus</name>
    <dbReference type="NCBI Taxonomy" id="210409"/>
    <lineage>
        <taxon>Eukaryota</taxon>
        <taxon>Metazoa</taxon>
        <taxon>Ecdysozoa</taxon>
        <taxon>Arthropoda</taxon>
        <taxon>Crustacea</taxon>
        <taxon>Multicrustacea</taxon>
        <taxon>Malacostraca</taxon>
        <taxon>Eumalacostraca</taxon>
        <taxon>Eucarida</taxon>
        <taxon>Decapoda</taxon>
        <taxon>Pleocyemata</taxon>
        <taxon>Brachyura</taxon>
        <taxon>Eubrachyura</taxon>
        <taxon>Portunoidea</taxon>
        <taxon>Portunidae</taxon>
        <taxon>Portuninae</taxon>
        <taxon>Portunus</taxon>
    </lineage>
</organism>
<keyword evidence="3" id="KW-1185">Reference proteome</keyword>
<feature type="compositionally biased region" description="Polar residues" evidence="1">
    <location>
        <begin position="30"/>
        <end position="43"/>
    </location>
</feature>
<protein>
    <submittedName>
        <fullName evidence="2">Uncharacterized protein</fullName>
    </submittedName>
</protein>
<evidence type="ECO:0000256" key="1">
    <source>
        <dbReference type="SAM" id="MobiDB-lite"/>
    </source>
</evidence>
<evidence type="ECO:0000313" key="3">
    <source>
        <dbReference type="Proteomes" id="UP000324222"/>
    </source>
</evidence>
<sequence length="87" mass="9454">MLYLPCFASQHPALSLTVPACPMSPHPGSHTATSPHLHTSTPLQCKGQPHIQESKLQSMYGGGIPSLTRICQVKLRSRPARTLLVEK</sequence>
<gene>
    <name evidence="2" type="ORF">E2C01_100101</name>
</gene>
<evidence type="ECO:0000313" key="2">
    <source>
        <dbReference type="EMBL" id="MPD04415.1"/>
    </source>
</evidence>